<reference evidence="1 2" key="1">
    <citation type="journal article" date="2015" name="Genome Announc.">
        <title>Complete Genome Sequence of Enterotoxigenic Escherichia coli N4-Like Podophage Pollock.</title>
        <authorList>
            <person name="Patel R.S."/>
            <person name="Lessor L.E."/>
            <person name="Hernandez A.C."/>
            <person name="Kuty Everett G.F."/>
        </authorList>
    </citation>
    <scope>NUCLEOTIDE SEQUENCE [LARGE SCALE GENOMIC DNA]</scope>
</reference>
<protein>
    <submittedName>
        <fullName evidence="1">Uncharacterized protein</fullName>
    </submittedName>
</protein>
<dbReference type="Proteomes" id="UP000030324">
    <property type="component" value="Segment"/>
</dbReference>
<dbReference type="KEGG" id="vg:24724559"/>
<keyword evidence="2" id="KW-1185">Reference proteome</keyword>
<gene>
    <name evidence="1" type="ORF">CPT_Pollock22</name>
</gene>
<evidence type="ECO:0000313" key="1">
    <source>
        <dbReference type="EMBL" id="AIX12381.1"/>
    </source>
</evidence>
<accession>A0A0A0YQV2</accession>
<dbReference type="OrthoDB" id="28046at10239"/>
<name>A0A0A0YQV2_9CAUD</name>
<organism evidence="1 2">
    <name type="scientific">Escherichia phage Pollock</name>
    <dbReference type="NCBI Taxonomy" id="1540097"/>
    <lineage>
        <taxon>Viruses</taxon>
        <taxon>Duplodnaviria</taxon>
        <taxon>Heunggongvirae</taxon>
        <taxon>Uroviricota</taxon>
        <taxon>Caudoviricetes</taxon>
        <taxon>Schitoviridae</taxon>
        <taxon>Humphriesvirinae</taxon>
        <taxon>Pollockvirus</taxon>
        <taxon>Pollockvirus pollock</taxon>
    </lineage>
</organism>
<dbReference type="EMBL" id="KM236242">
    <property type="protein sequence ID" value="AIX12381.1"/>
    <property type="molecule type" value="Genomic_DNA"/>
</dbReference>
<evidence type="ECO:0000313" key="2">
    <source>
        <dbReference type="Proteomes" id="UP000030324"/>
    </source>
</evidence>
<dbReference type="GeneID" id="24724559"/>
<dbReference type="RefSeq" id="YP_009152123.1">
    <property type="nucleotide sequence ID" value="NC_027381.1"/>
</dbReference>
<sequence>MAFSKLWKAILVFTFLLIGSAYSKEHTLNPISEEMDVQRIHDDEAGVTCWILYVPNTSRYQMPDHYSMSCLPNTVIKPEAIKK</sequence>
<proteinExistence type="predicted"/>